<evidence type="ECO:0000313" key="2">
    <source>
        <dbReference type="EMBL" id="CAA9527784.1"/>
    </source>
</evidence>
<feature type="transmembrane region" description="Helical" evidence="1">
    <location>
        <begin position="117"/>
        <end position="141"/>
    </location>
</feature>
<dbReference type="AlphaFoldDB" id="A0A6J4TPI2"/>
<dbReference type="EMBL" id="CADCVO010000599">
    <property type="protein sequence ID" value="CAA9527784.1"/>
    <property type="molecule type" value="Genomic_DNA"/>
</dbReference>
<feature type="transmembrane region" description="Helical" evidence="1">
    <location>
        <begin position="49"/>
        <end position="70"/>
    </location>
</feature>
<keyword evidence="1" id="KW-1133">Transmembrane helix</keyword>
<organism evidence="2">
    <name type="scientific">uncultured Solirubrobacteraceae bacterium</name>
    <dbReference type="NCBI Taxonomy" id="1162706"/>
    <lineage>
        <taxon>Bacteria</taxon>
        <taxon>Bacillati</taxon>
        <taxon>Actinomycetota</taxon>
        <taxon>Thermoleophilia</taxon>
        <taxon>Solirubrobacterales</taxon>
        <taxon>Solirubrobacteraceae</taxon>
        <taxon>environmental samples</taxon>
    </lineage>
</organism>
<name>A0A6J4TPI2_9ACTN</name>
<keyword evidence="1" id="KW-0472">Membrane</keyword>
<evidence type="ECO:0000256" key="1">
    <source>
        <dbReference type="SAM" id="Phobius"/>
    </source>
</evidence>
<accession>A0A6J4TPI2</accession>
<proteinExistence type="predicted"/>
<gene>
    <name evidence="2" type="ORF">AVDCRST_MAG13-3891</name>
</gene>
<reference evidence="2" key="1">
    <citation type="submission" date="2020-02" db="EMBL/GenBank/DDBJ databases">
        <authorList>
            <person name="Meier V. D."/>
        </authorList>
    </citation>
    <scope>NUCLEOTIDE SEQUENCE</scope>
    <source>
        <strain evidence="2">AVDCRST_MAG13</strain>
    </source>
</reference>
<feature type="transmembrane region" description="Helical" evidence="1">
    <location>
        <begin position="82"/>
        <end position="105"/>
    </location>
</feature>
<feature type="transmembrane region" description="Helical" evidence="1">
    <location>
        <begin position="12"/>
        <end position="29"/>
    </location>
</feature>
<sequence length="167" mass="16596">MDVARLRLGETVALAGALGLFIALFLDWFGVDGAGVQTEALLSTSGWGAFGPVVSAVALVAIALAIALAASTAARRPVALPVALAVLTSALGLVALGVLLVRTLVLQPGLDGGLPNALVTVDVGAVFGLVFAAAIPLGGWLSMADERKDAPYSAPPNLAPRPAPPAA</sequence>
<protein>
    <submittedName>
        <fullName evidence="2">Uncharacterized protein</fullName>
    </submittedName>
</protein>
<keyword evidence="1" id="KW-0812">Transmembrane</keyword>